<feature type="transmembrane region" description="Helical" evidence="8">
    <location>
        <begin position="467"/>
        <end position="485"/>
    </location>
</feature>
<evidence type="ECO:0000256" key="2">
    <source>
        <dbReference type="ARBA" id="ARBA00022448"/>
    </source>
</evidence>
<dbReference type="AlphaFoldDB" id="A0A1E7F9Y2"/>
<dbReference type="OrthoDB" id="4774at2759"/>
<feature type="transmembrane region" description="Helical" evidence="8">
    <location>
        <begin position="295"/>
        <end position="321"/>
    </location>
</feature>
<feature type="transmembrane region" description="Helical" evidence="8">
    <location>
        <begin position="333"/>
        <end position="356"/>
    </location>
</feature>
<organism evidence="9 10">
    <name type="scientific">Fragilariopsis cylindrus CCMP1102</name>
    <dbReference type="NCBI Taxonomy" id="635003"/>
    <lineage>
        <taxon>Eukaryota</taxon>
        <taxon>Sar</taxon>
        <taxon>Stramenopiles</taxon>
        <taxon>Ochrophyta</taxon>
        <taxon>Bacillariophyta</taxon>
        <taxon>Bacillariophyceae</taxon>
        <taxon>Bacillariophycidae</taxon>
        <taxon>Bacillariales</taxon>
        <taxon>Bacillariaceae</taxon>
        <taxon>Fragilariopsis</taxon>
    </lineage>
</organism>
<keyword evidence="6 8" id="KW-0472">Membrane</keyword>
<dbReference type="PANTHER" id="PTHR30269">
    <property type="entry name" value="TRANSMEMBRANE PROTEIN YFCA"/>
    <property type="match status" value="1"/>
</dbReference>
<evidence type="ECO:0000256" key="6">
    <source>
        <dbReference type="ARBA" id="ARBA00023136"/>
    </source>
</evidence>
<evidence type="ECO:0000256" key="7">
    <source>
        <dbReference type="SAM" id="MobiDB-lite"/>
    </source>
</evidence>
<protein>
    <recommendedName>
        <fullName evidence="11">Membrane transporter protein</fullName>
    </recommendedName>
</protein>
<gene>
    <name evidence="9" type="ORF">FRACYDRAFT_241504</name>
</gene>
<feature type="transmembrane region" description="Helical" evidence="8">
    <location>
        <begin position="534"/>
        <end position="556"/>
    </location>
</feature>
<evidence type="ECO:0000313" key="10">
    <source>
        <dbReference type="Proteomes" id="UP000095751"/>
    </source>
</evidence>
<keyword evidence="2" id="KW-0813">Transport</keyword>
<dbReference type="InterPro" id="IPR052017">
    <property type="entry name" value="TSUP"/>
</dbReference>
<keyword evidence="4 8" id="KW-0812">Transmembrane</keyword>
<feature type="transmembrane region" description="Helical" evidence="8">
    <location>
        <begin position="405"/>
        <end position="423"/>
    </location>
</feature>
<evidence type="ECO:0000256" key="4">
    <source>
        <dbReference type="ARBA" id="ARBA00022692"/>
    </source>
</evidence>
<evidence type="ECO:0000256" key="1">
    <source>
        <dbReference type="ARBA" id="ARBA00004651"/>
    </source>
</evidence>
<proteinExistence type="predicted"/>
<dbReference type="KEGG" id="fcy:FRACYDRAFT_241504"/>
<keyword evidence="10" id="KW-1185">Reference proteome</keyword>
<evidence type="ECO:0000256" key="8">
    <source>
        <dbReference type="SAM" id="Phobius"/>
    </source>
</evidence>
<evidence type="ECO:0000256" key="5">
    <source>
        <dbReference type="ARBA" id="ARBA00022989"/>
    </source>
</evidence>
<dbReference type="EMBL" id="KV784360">
    <property type="protein sequence ID" value="OEU14944.1"/>
    <property type="molecule type" value="Genomic_DNA"/>
</dbReference>
<reference evidence="9 10" key="1">
    <citation type="submission" date="2016-09" db="EMBL/GenBank/DDBJ databases">
        <title>Extensive genetic diversity and differential bi-allelic expression allows diatom success in the polar Southern Ocean.</title>
        <authorList>
            <consortium name="DOE Joint Genome Institute"/>
            <person name="Mock T."/>
            <person name="Otillar R.P."/>
            <person name="Strauss J."/>
            <person name="Dupont C."/>
            <person name="Frickenhaus S."/>
            <person name="Maumus F."/>
            <person name="Mcmullan M."/>
            <person name="Sanges R."/>
            <person name="Schmutz J."/>
            <person name="Toseland A."/>
            <person name="Valas R."/>
            <person name="Veluchamy A."/>
            <person name="Ward B.J."/>
            <person name="Allen A."/>
            <person name="Barry K."/>
            <person name="Falciatore A."/>
            <person name="Ferrante M."/>
            <person name="Fortunato A.E."/>
            <person name="Gloeckner G."/>
            <person name="Gruber A."/>
            <person name="Hipkin R."/>
            <person name="Janech M."/>
            <person name="Kroth P."/>
            <person name="Leese F."/>
            <person name="Lindquist E."/>
            <person name="Lyon B.R."/>
            <person name="Martin J."/>
            <person name="Mayer C."/>
            <person name="Parker M."/>
            <person name="Quesneville H."/>
            <person name="Raymond J."/>
            <person name="Uhlig C."/>
            <person name="Valentin K.U."/>
            <person name="Worden A.Z."/>
            <person name="Armbrust E.V."/>
            <person name="Bowler C."/>
            <person name="Green B."/>
            <person name="Moulton V."/>
            <person name="Van Oosterhout C."/>
            <person name="Grigoriev I."/>
        </authorList>
    </citation>
    <scope>NUCLEOTIDE SEQUENCE [LARGE SCALE GENOMIC DNA]</scope>
    <source>
        <strain evidence="9 10">CCMP1102</strain>
    </source>
</reference>
<feature type="transmembrane region" description="Helical" evidence="8">
    <location>
        <begin position="28"/>
        <end position="46"/>
    </location>
</feature>
<evidence type="ECO:0008006" key="11">
    <source>
        <dbReference type="Google" id="ProtNLM"/>
    </source>
</evidence>
<keyword evidence="5 8" id="KW-1133">Transmembrane helix</keyword>
<dbReference type="Pfam" id="PF01925">
    <property type="entry name" value="TauE"/>
    <property type="match status" value="1"/>
</dbReference>
<sequence length="584" mass="63586">MAESSTSTSTTRQRCCCYYYNNKFLPSSSFITVVIVTVLAIVAATSNNNAVVEAFSSTSSSSFAYIKVSTITATPKTSSSSSLRWHVDVQQQQQQQRQRSHRRWHAIPEHTSSFGSSNSRIYNNSSNNTDTDTTSSPTSTTALSASTVANTDVELEREVERELERERTWVSSASDLIVNKNNEWRASDLIVNNNNNNNNYEEDEKFSSLSTSTPLLSLSEESSPSSFSLSSLLSADILGPIFSIVVVVLFLLYTLLHDCGYGITDDYIFDNISQKVEILSKISWLPGRGSEAQSMVALVMAFSSFAQALTGFGFAVVAVGAMSSMPWLLHSELYDVITPVAATLGSLVGFILLIPYAFTSNDQKTIDNPGLEWKEIIPLLIPCTILTPLGMQLNSMIDPIIGTRILAALIMGFVGYKIVPMIQDYVGSMNNNNKNKNENENDDVLSLSIVDTVDITVEQNNFLQSKTAAILFGCAAGIFGGAFDVQGPPLCIYGDAKGWSPAQFRNNILTVVALNSAFVVVIDSVQGGVLDNFYYSYFCLTSLPGVLAGVVIGQYASKRIDPILFKNLVLVMCLGLGIQLLTVS</sequence>
<comment type="subcellular location">
    <subcellularLocation>
        <location evidence="1">Cell membrane</location>
        <topology evidence="1">Multi-pass membrane protein</topology>
    </subcellularLocation>
</comment>
<keyword evidence="3" id="KW-1003">Cell membrane</keyword>
<dbReference type="InterPro" id="IPR002781">
    <property type="entry name" value="TM_pro_TauE-like"/>
</dbReference>
<evidence type="ECO:0000313" key="9">
    <source>
        <dbReference type="EMBL" id="OEU14944.1"/>
    </source>
</evidence>
<dbReference type="PANTHER" id="PTHR30269:SF37">
    <property type="entry name" value="MEMBRANE TRANSPORTER PROTEIN"/>
    <property type="match status" value="1"/>
</dbReference>
<feature type="transmembrane region" description="Helical" evidence="8">
    <location>
        <begin position="506"/>
        <end position="522"/>
    </location>
</feature>
<feature type="compositionally biased region" description="Low complexity" evidence="7">
    <location>
        <begin position="116"/>
        <end position="151"/>
    </location>
</feature>
<feature type="transmembrane region" description="Helical" evidence="8">
    <location>
        <begin position="237"/>
        <end position="256"/>
    </location>
</feature>
<dbReference type="Proteomes" id="UP000095751">
    <property type="component" value="Unassembled WGS sequence"/>
</dbReference>
<evidence type="ECO:0000256" key="3">
    <source>
        <dbReference type="ARBA" id="ARBA00022475"/>
    </source>
</evidence>
<feature type="region of interest" description="Disordered" evidence="7">
    <location>
        <begin position="88"/>
        <end position="155"/>
    </location>
</feature>
<dbReference type="GO" id="GO:0005886">
    <property type="term" value="C:plasma membrane"/>
    <property type="evidence" value="ECO:0007669"/>
    <property type="project" value="UniProtKB-SubCell"/>
</dbReference>
<dbReference type="InParanoid" id="A0A1E7F9Y2"/>
<feature type="transmembrane region" description="Helical" evidence="8">
    <location>
        <begin position="563"/>
        <end position="582"/>
    </location>
</feature>
<accession>A0A1E7F9Y2</accession>
<name>A0A1E7F9Y2_9STRA</name>